<gene>
    <name evidence="2" type="ORF">BJ554DRAFT_4946</name>
</gene>
<accession>A0A8H7ZZX8</accession>
<keyword evidence="3" id="KW-1185">Reference proteome</keyword>
<dbReference type="AlphaFoldDB" id="A0A8H7ZZX8"/>
<sequence length="442" mass="48313">MCRPPPAPPALPARNPAAEKVGQQKTPPLQRRIPPKPPRLSLPTRPRLARGRVRLPVASAASTKCKKKKKKRKDKRIRPTRGAVAPRCAVKSRRPGPLRVCPAPFLTPYAAARTCCAYRTHSAALSAARRYRVFGSAAFPSLAPPGGTPAWPRLCVPLLPSAGRCQKMVVFRCALDDSDESCSADEGSPPPVRKTAPFVIRRLNRSGFGPIERPRATPMRPPWVAPGVVPARARSPLKNKKDSPANNTRVKRGYGVPEYDSDLSDESDTDEQRARPSVTLCDQFLSTNKTTSVSAARTALFSSSRGPPSVSPAKKVTLNPLGEVKTPLSLPKRYLLVELPQIDTRLPGEFRMVQLCSDVTLSKLLEGLEFSSDVSRSKRRNLLLSEVPHCAPKSRSMSRRCVGTILLFNFGKVEFATPDAAPIQFEVPATPDQKAQKKMPLP</sequence>
<feature type="region of interest" description="Disordered" evidence="1">
    <location>
        <begin position="209"/>
        <end position="276"/>
    </location>
</feature>
<comment type="caution">
    <text evidence="2">The sequence shown here is derived from an EMBL/GenBank/DDBJ whole genome shotgun (WGS) entry which is preliminary data.</text>
</comment>
<dbReference type="Proteomes" id="UP000673691">
    <property type="component" value="Unassembled WGS sequence"/>
</dbReference>
<feature type="compositionally biased region" description="Acidic residues" evidence="1">
    <location>
        <begin position="259"/>
        <end position="269"/>
    </location>
</feature>
<organism evidence="2 3">
    <name type="scientific">Olpidium bornovanus</name>
    <dbReference type="NCBI Taxonomy" id="278681"/>
    <lineage>
        <taxon>Eukaryota</taxon>
        <taxon>Fungi</taxon>
        <taxon>Fungi incertae sedis</taxon>
        <taxon>Olpidiomycota</taxon>
        <taxon>Olpidiomycotina</taxon>
        <taxon>Olpidiomycetes</taxon>
        <taxon>Olpidiales</taxon>
        <taxon>Olpidiaceae</taxon>
        <taxon>Olpidium</taxon>
    </lineage>
</organism>
<feature type="region of interest" description="Disordered" evidence="1">
    <location>
        <begin position="1"/>
        <end position="84"/>
    </location>
</feature>
<evidence type="ECO:0000256" key="1">
    <source>
        <dbReference type="SAM" id="MobiDB-lite"/>
    </source>
</evidence>
<evidence type="ECO:0000313" key="3">
    <source>
        <dbReference type="Proteomes" id="UP000673691"/>
    </source>
</evidence>
<feature type="compositionally biased region" description="Basic residues" evidence="1">
    <location>
        <begin position="64"/>
        <end position="79"/>
    </location>
</feature>
<feature type="compositionally biased region" description="Pro residues" evidence="1">
    <location>
        <begin position="1"/>
        <end position="11"/>
    </location>
</feature>
<protein>
    <submittedName>
        <fullName evidence="2">Uncharacterized protein</fullName>
    </submittedName>
</protein>
<dbReference type="EMBL" id="JAEFCI010002078">
    <property type="protein sequence ID" value="KAG5462476.1"/>
    <property type="molecule type" value="Genomic_DNA"/>
</dbReference>
<reference evidence="2 3" key="1">
    <citation type="journal article" name="Sci. Rep.">
        <title>Genome-scale phylogenetic analyses confirm Olpidium as the closest living zoosporic fungus to the non-flagellated, terrestrial fungi.</title>
        <authorList>
            <person name="Chang Y."/>
            <person name="Rochon D."/>
            <person name="Sekimoto S."/>
            <person name="Wang Y."/>
            <person name="Chovatia M."/>
            <person name="Sandor L."/>
            <person name="Salamov A."/>
            <person name="Grigoriev I.V."/>
            <person name="Stajich J.E."/>
            <person name="Spatafora J.W."/>
        </authorList>
    </citation>
    <scope>NUCLEOTIDE SEQUENCE [LARGE SCALE GENOMIC DNA]</scope>
    <source>
        <strain evidence="2">S191</strain>
    </source>
</reference>
<evidence type="ECO:0000313" key="2">
    <source>
        <dbReference type="EMBL" id="KAG5462476.1"/>
    </source>
</evidence>
<name>A0A8H7ZZX8_9FUNG</name>
<proteinExistence type="predicted"/>